<comment type="caution">
    <text evidence="3">The sequence shown here is derived from an EMBL/GenBank/DDBJ whole genome shotgun (WGS) entry which is preliminary data.</text>
</comment>
<reference evidence="3 4" key="1">
    <citation type="journal article" date="2016" name="Nat. Biotechnol.">
        <title>Measurement of bacterial replication rates in microbial communities.</title>
        <authorList>
            <person name="Brown C.T."/>
            <person name="Olm M.R."/>
            <person name="Thomas B.C."/>
            <person name="Banfield J.F."/>
        </authorList>
    </citation>
    <scope>NUCLEOTIDE SEQUENCE [LARGE SCALE GENOMIC DNA]</scope>
    <source>
        <strain evidence="3">42_262</strain>
    </source>
</reference>
<reference evidence="2 5" key="2">
    <citation type="journal article" date="2019" name="Nat. Med.">
        <title>A library of human gut bacterial isolates paired with longitudinal multiomics data enables mechanistic microbiome research.</title>
        <authorList>
            <person name="Poyet M."/>
            <person name="Groussin M."/>
            <person name="Gibbons S.M."/>
            <person name="Avila-Pacheco J."/>
            <person name="Jiang X."/>
            <person name="Kearney S.M."/>
            <person name="Perrotta A.R."/>
            <person name="Berdy B."/>
            <person name="Zhao S."/>
            <person name="Lieberman T.D."/>
            <person name="Swanson P.K."/>
            <person name="Smith M."/>
            <person name="Roesemann S."/>
            <person name="Alexander J.E."/>
            <person name="Rich S.A."/>
            <person name="Livny J."/>
            <person name="Vlamakis H."/>
            <person name="Clish C."/>
            <person name="Bullock K."/>
            <person name="Deik A."/>
            <person name="Scott J."/>
            <person name="Pierce K.A."/>
            <person name="Xavier R.J."/>
            <person name="Alm E.J."/>
        </authorList>
    </citation>
    <scope>NUCLEOTIDE SEQUENCE [LARGE SCALE GENOMIC DNA]</scope>
    <source>
        <strain evidence="2 5">BIOML-A140</strain>
    </source>
</reference>
<dbReference type="AlphaFoldDB" id="A0A1Q6IPY7"/>
<keyword evidence="1" id="KW-0472">Membrane</keyword>
<dbReference type="GeneID" id="40920452"/>
<dbReference type="EMBL" id="WDBY01000023">
    <property type="protein sequence ID" value="KAB6477009.1"/>
    <property type="molecule type" value="Genomic_DNA"/>
</dbReference>
<evidence type="ECO:0000256" key="1">
    <source>
        <dbReference type="SAM" id="Phobius"/>
    </source>
</evidence>
<proteinExistence type="predicted"/>
<sequence>MGKEKYRINNYLCKIRITMNAKVLVLIFLLGFVVEYPIYSQEHNGRTYTIKGAYNLVEFIEMLKEKTGCKITL</sequence>
<name>A0A1Q6IPY7_PHOVU</name>
<dbReference type="EMBL" id="MNQV01000250">
    <property type="protein sequence ID" value="OKZ42851.1"/>
    <property type="molecule type" value="Genomic_DNA"/>
</dbReference>
<evidence type="ECO:0000313" key="2">
    <source>
        <dbReference type="EMBL" id="KAB6477009.1"/>
    </source>
</evidence>
<accession>A0A1Q6IPY7</accession>
<keyword evidence="1" id="KW-1133">Transmembrane helix</keyword>
<dbReference type="RefSeq" id="WP_041174472.1">
    <property type="nucleotide sequence ID" value="NZ_CAXTGH010000020.1"/>
</dbReference>
<keyword evidence="1" id="KW-0812">Transmembrane</keyword>
<dbReference type="Proteomes" id="UP000468344">
    <property type="component" value="Unassembled WGS sequence"/>
</dbReference>
<dbReference type="Proteomes" id="UP000186631">
    <property type="component" value="Unassembled WGS sequence"/>
</dbReference>
<evidence type="ECO:0000313" key="3">
    <source>
        <dbReference type="EMBL" id="OKZ42851.1"/>
    </source>
</evidence>
<protein>
    <submittedName>
        <fullName evidence="3">Uncharacterized protein</fullName>
    </submittedName>
</protein>
<organism evidence="3 4">
    <name type="scientific">Phocaeicola vulgatus</name>
    <name type="common">Bacteroides vulgatus</name>
    <dbReference type="NCBI Taxonomy" id="821"/>
    <lineage>
        <taxon>Bacteria</taxon>
        <taxon>Pseudomonadati</taxon>
        <taxon>Bacteroidota</taxon>
        <taxon>Bacteroidia</taxon>
        <taxon>Bacteroidales</taxon>
        <taxon>Bacteroidaceae</taxon>
        <taxon>Phocaeicola</taxon>
    </lineage>
</organism>
<evidence type="ECO:0000313" key="4">
    <source>
        <dbReference type="Proteomes" id="UP000186631"/>
    </source>
</evidence>
<evidence type="ECO:0000313" key="5">
    <source>
        <dbReference type="Proteomes" id="UP000468344"/>
    </source>
</evidence>
<feature type="transmembrane region" description="Helical" evidence="1">
    <location>
        <begin position="21"/>
        <end position="39"/>
    </location>
</feature>
<gene>
    <name evidence="3" type="ORF">BHV80_18910</name>
    <name evidence="2" type="ORF">GAZ06_12640</name>
</gene>